<dbReference type="InterPro" id="IPR011029">
    <property type="entry name" value="DEATH-like_dom_sf"/>
</dbReference>
<dbReference type="Gene3D" id="1.10.510.10">
    <property type="entry name" value="Transferase(Phosphotransferase) domain 1"/>
    <property type="match status" value="1"/>
</dbReference>
<feature type="domain" description="SH3" evidence="12">
    <location>
        <begin position="761"/>
        <end position="823"/>
    </location>
</feature>
<dbReference type="InterPro" id="IPR008266">
    <property type="entry name" value="Tyr_kinase_AS"/>
</dbReference>
<dbReference type="PROSITE" id="PS50001">
    <property type="entry name" value="SH2"/>
    <property type="match status" value="1"/>
</dbReference>
<dbReference type="SUPFAM" id="SSF55550">
    <property type="entry name" value="SH2 domain"/>
    <property type="match status" value="1"/>
</dbReference>
<dbReference type="Gene3D" id="3.30.505.10">
    <property type="entry name" value="SH2 domain"/>
    <property type="match status" value="1"/>
</dbReference>
<dbReference type="SUPFAM" id="SSF47986">
    <property type="entry name" value="DEATH domain"/>
    <property type="match status" value="1"/>
</dbReference>
<dbReference type="GO" id="GO:0004715">
    <property type="term" value="F:non-membrane spanning protein tyrosine kinase activity"/>
    <property type="evidence" value="ECO:0007669"/>
    <property type="project" value="UniProtKB-EC"/>
</dbReference>
<dbReference type="InterPro" id="IPR036860">
    <property type="entry name" value="SH2_dom_sf"/>
</dbReference>
<dbReference type="Pfam" id="PF00018">
    <property type="entry name" value="SH3_1"/>
    <property type="match status" value="1"/>
</dbReference>
<feature type="domain" description="Death" evidence="14">
    <location>
        <begin position="82"/>
        <end position="152"/>
    </location>
</feature>
<dbReference type="SMART" id="SM00252">
    <property type="entry name" value="SH2"/>
    <property type="match status" value="1"/>
</dbReference>
<dbReference type="InterPro" id="IPR050198">
    <property type="entry name" value="Non-receptor_tyrosine_kinases"/>
</dbReference>
<dbReference type="SUPFAM" id="SSF50044">
    <property type="entry name" value="SH3-domain"/>
    <property type="match status" value="1"/>
</dbReference>
<dbReference type="InterPro" id="IPR001452">
    <property type="entry name" value="SH3_domain"/>
</dbReference>
<evidence type="ECO:0000256" key="6">
    <source>
        <dbReference type="ARBA" id="ARBA00023137"/>
    </source>
</evidence>
<dbReference type="PROSITE" id="PS50017">
    <property type="entry name" value="DEATH_DOMAIN"/>
    <property type="match status" value="1"/>
</dbReference>
<dbReference type="GeneID" id="100638653"/>
<sequence>MRFVYVTKMIQFALDIQSMKLQSKTAQRKQCVSFLTLLLCKHSLPNSKMASSKPARMFPIILDISKLNEIVQILKQYRFPEAKWFEFGLNLGLLYPTLEAIDANHRGNTSRCLMECLSKWLSKAHHPTWQTLANALRKLEAKAVAKNIEEIMADPASQLLQHYSSRISGATLSEESVDLLHTEGLISEETLREVKGCGYTLTDDAMREIYTAVAYDHNKLKSFASILLRSTGTVSIANDLLRDSEDIFYRAENSPDEGITFVTEDSLCENCEEHNVSSIKLSESKDIFKEFEFQISEDYNYHFDKMRGNFGSFYFKVTRLVSHTIRVNQLEDFIEFLDGCYAELGPNLTSAATVKDVMKVVKTKCNVINIAPVEVAVSFNSEVETEAKPLVADYNAAVNEFCHNFKLRFLLDKKLSTSDFLICETIEFVLDWDPAEHLLNDIRRLMEKAFKGLSRRIIVKSMHKGNSIIIICGAPTHLMNALQLRARDNLTVLQEEFALMRLKIGHCTVYDRTIINKGQKIVAEEIEMCEGELVKMNLYHNDKESLLASQAVQLIPLKQKQEFINHSMQASGFKSKVKQFEREKAANTKKRMLLGENEHLQSTLRIRISRKEVLQDNEKEIGGLLESISSISVKLLEMQTSNFYIKSTQTVLSFNGSICEAQDDYNETTISFKKGKLLQLSTNGHEVQSLETGQKSAVPMKYIGYSRVELLYLFQFAVTAVTKEGLSLLPALFNDGEKAEYFIVRITNDPTLLQSLRNLTTKNKLFKASYNFEAQTLDDLTLKKGEVLEVVTYDDDHRWWYMHSLHTDKEGYVPINYILPIEGKYSLMYKYIYYHTVSRDEAEERLSQADTQAGTFLIRDSERDPGQYYSLSLNDGVKIRHYCIYIVKNQYYISPHVQFDSLNDLVHHYMMKADGLACSLTVPIPKQVNMPIQIHKNWEINKSSIKFEQCINAGHFGETWKGNCQGKGPVIIKTNIATNITQETFIKEANILRKFYNKNIISLYGVCIEDYPFYIITAPIDQNLKNYLINMIKPPTQVQLVNFAIQVTDGMIYLGNQDYIHCDLRAINILLGDHNTVKIANFHLAQHLNGKKYYSIKKYDLLTYRWTAPEGHILNRLSIKSDVWSFGILLWELATKGKEPYPGMTDEEVKEAVSKGDHMPIPQDCPELFKQLMINCWKQNEDQRPNFIHIFNILYLPNK</sequence>
<dbReference type="PROSITE" id="PS50011">
    <property type="entry name" value="PROTEIN_KINASE_DOM"/>
    <property type="match status" value="1"/>
</dbReference>
<dbReference type="Gene3D" id="3.30.200.20">
    <property type="entry name" value="Phosphorylase Kinase, domain 1"/>
    <property type="match status" value="1"/>
</dbReference>
<feature type="domain" description="Protein kinase" evidence="13">
    <location>
        <begin position="945"/>
        <end position="1196"/>
    </location>
</feature>
<dbReference type="GO" id="GO:0007165">
    <property type="term" value="P:signal transduction"/>
    <property type="evidence" value="ECO:0007669"/>
    <property type="project" value="InterPro"/>
</dbReference>
<keyword evidence="8" id="KW-0727">SH2 domain</keyword>
<dbReference type="PRINTS" id="PR00452">
    <property type="entry name" value="SH3DOMAIN"/>
</dbReference>
<dbReference type="InterPro" id="IPR001245">
    <property type="entry name" value="Ser-Thr/Tyr_kinase_cat_dom"/>
</dbReference>
<dbReference type="KEGG" id="aqu:100638653"/>
<evidence type="ECO:0000259" key="11">
    <source>
        <dbReference type="PROSITE" id="PS50001"/>
    </source>
</evidence>
<dbReference type="InterPro" id="IPR000980">
    <property type="entry name" value="SH2"/>
</dbReference>
<dbReference type="AlphaFoldDB" id="A0AAN0JIF6"/>
<evidence type="ECO:0000256" key="7">
    <source>
        <dbReference type="ARBA" id="ARBA00051245"/>
    </source>
</evidence>
<keyword evidence="2 10" id="KW-0808">Transferase</keyword>
<dbReference type="SMART" id="SM00326">
    <property type="entry name" value="SH3"/>
    <property type="match status" value="1"/>
</dbReference>
<comment type="similarity">
    <text evidence="10">Belongs to the protein kinase superfamily. Tyr protein kinase family.</text>
</comment>
<evidence type="ECO:0000256" key="9">
    <source>
        <dbReference type="PROSITE-ProRule" id="PRU00192"/>
    </source>
</evidence>
<dbReference type="Pfam" id="PF07714">
    <property type="entry name" value="PK_Tyr_Ser-Thr"/>
    <property type="match status" value="1"/>
</dbReference>
<evidence type="ECO:0000256" key="3">
    <source>
        <dbReference type="ARBA" id="ARBA00022741"/>
    </source>
</evidence>
<evidence type="ECO:0000259" key="14">
    <source>
        <dbReference type="PROSITE" id="PS50017"/>
    </source>
</evidence>
<dbReference type="PRINTS" id="PR00401">
    <property type="entry name" value="SH2DOMAIN"/>
</dbReference>
<keyword evidence="16" id="KW-1185">Reference proteome</keyword>
<feature type="domain" description="SH2" evidence="11">
    <location>
        <begin position="832"/>
        <end position="924"/>
    </location>
</feature>
<keyword evidence="6 10" id="KW-0829">Tyrosine-protein kinase</keyword>
<evidence type="ECO:0000256" key="10">
    <source>
        <dbReference type="RuleBase" id="RU362096"/>
    </source>
</evidence>
<name>A0AAN0JIF6_AMPQE</name>
<keyword evidence="3 10" id="KW-0547">Nucleotide-binding</keyword>
<keyword evidence="4 10" id="KW-0418">Kinase</keyword>
<reference evidence="15" key="2">
    <citation type="submission" date="2024-06" db="UniProtKB">
        <authorList>
            <consortium name="EnsemblMetazoa"/>
        </authorList>
    </citation>
    <scope>IDENTIFICATION</scope>
</reference>
<evidence type="ECO:0000256" key="8">
    <source>
        <dbReference type="PROSITE-ProRule" id="PRU00191"/>
    </source>
</evidence>
<dbReference type="Pfam" id="PF00017">
    <property type="entry name" value="SH2"/>
    <property type="match status" value="1"/>
</dbReference>
<evidence type="ECO:0000259" key="13">
    <source>
        <dbReference type="PROSITE" id="PS50011"/>
    </source>
</evidence>
<keyword evidence="1 9" id="KW-0728">SH3 domain</keyword>
<keyword evidence="5 10" id="KW-0067">ATP-binding</keyword>
<dbReference type="GO" id="GO:0031349">
    <property type="term" value="P:positive regulation of defense response"/>
    <property type="evidence" value="ECO:0007669"/>
    <property type="project" value="UniProtKB-ARBA"/>
</dbReference>
<dbReference type="PANTHER" id="PTHR24418">
    <property type="entry name" value="TYROSINE-PROTEIN KINASE"/>
    <property type="match status" value="1"/>
</dbReference>
<proteinExistence type="inferred from homology"/>
<evidence type="ECO:0000256" key="4">
    <source>
        <dbReference type="ARBA" id="ARBA00022777"/>
    </source>
</evidence>
<dbReference type="Gene3D" id="1.10.533.10">
    <property type="entry name" value="Death Domain, Fas"/>
    <property type="match status" value="1"/>
</dbReference>
<dbReference type="PROSITE" id="PS50002">
    <property type="entry name" value="SH3"/>
    <property type="match status" value="1"/>
</dbReference>
<dbReference type="Gene3D" id="2.30.30.40">
    <property type="entry name" value="SH3 Domains"/>
    <property type="match status" value="1"/>
</dbReference>
<dbReference type="Proteomes" id="UP000007879">
    <property type="component" value="Unassembled WGS sequence"/>
</dbReference>
<dbReference type="EC" id="2.7.10.2" evidence="10"/>
<evidence type="ECO:0000313" key="15">
    <source>
        <dbReference type="EnsemblMetazoa" id="XP_019856453.1"/>
    </source>
</evidence>
<evidence type="ECO:0000259" key="12">
    <source>
        <dbReference type="PROSITE" id="PS50002"/>
    </source>
</evidence>
<dbReference type="CDD" id="cd01670">
    <property type="entry name" value="Death"/>
    <property type="match status" value="1"/>
</dbReference>
<evidence type="ECO:0000256" key="2">
    <source>
        <dbReference type="ARBA" id="ARBA00022679"/>
    </source>
</evidence>
<dbReference type="InterPro" id="IPR000719">
    <property type="entry name" value="Prot_kinase_dom"/>
</dbReference>
<dbReference type="SUPFAM" id="SSF56112">
    <property type="entry name" value="Protein kinase-like (PK-like)"/>
    <property type="match status" value="1"/>
</dbReference>
<reference evidence="16" key="1">
    <citation type="journal article" date="2010" name="Nature">
        <title>The Amphimedon queenslandica genome and the evolution of animal complexity.</title>
        <authorList>
            <person name="Srivastava M."/>
            <person name="Simakov O."/>
            <person name="Chapman J."/>
            <person name="Fahey B."/>
            <person name="Gauthier M.E."/>
            <person name="Mitros T."/>
            <person name="Richards G.S."/>
            <person name="Conaco C."/>
            <person name="Dacre M."/>
            <person name="Hellsten U."/>
            <person name="Larroux C."/>
            <person name="Putnam N.H."/>
            <person name="Stanke M."/>
            <person name="Adamska M."/>
            <person name="Darling A."/>
            <person name="Degnan S.M."/>
            <person name="Oakley T.H."/>
            <person name="Plachetzki D.C."/>
            <person name="Zhai Y."/>
            <person name="Adamski M."/>
            <person name="Calcino A."/>
            <person name="Cummins S.F."/>
            <person name="Goodstein D.M."/>
            <person name="Harris C."/>
            <person name="Jackson D.J."/>
            <person name="Leys S.P."/>
            <person name="Shu S."/>
            <person name="Woodcroft B.J."/>
            <person name="Vervoort M."/>
            <person name="Kosik K.S."/>
            <person name="Manning G."/>
            <person name="Degnan B.M."/>
            <person name="Rokhsar D.S."/>
        </authorList>
    </citation>
    <scope>NUCLEOTIDE SEQUENCE [LARGE SCALE GENOMIC DNA]</scope>
</reference>
<dbReference type="GO" id="GO:0005524">
    <property type="term" value="F:ATP binding"/>
    <property type="evidence" value="ECO:0007669"/>
    <property type="project" value="UniProtKB-KW"/>
</dbReference>
<comment type="catalytic activity">
    <reaction evidence="7 10">
        <text>L-tyrosyl-[protein] + ATP = O-phospho-L-tyrosyl-[protein] + ADP + H(+)</text>
        <dbReference type="Rhea" id="RHEA:10596"/>
        <dbReference type="Rhea" id="RHEA-COMP:10136"/>
        <dbReference type="Rhea" id="RHEA-COMP:20101"/>
        <dbReference type="ChEBI" id="CHEBI:15378"/>
        <dbReference type="ChEBI" id="CHEBI:30616"/>
        <dbReference type="ChEBI" id="CHEBI:46858"/>
        <dbReference type="ChEBI" id="CHEBI:61978"/>
        <dbReference type="ChEBI" id="CHEBI:456216"/>
        <dbReference type="EC" id="2.7.10.2"/>
    </reaction>
</comment>
<evidence type="ECO:0000256" key="1">
    <source>
        <dbReference type="ARBA" id="ARBA00022443"/>
    </source>
</evidence>
<dbReference type="InterPro" id="IPR036028">
    <property type="entry name" value="SH3-like_dom_sf"/>
</dbReference>
<dbReference type="InterPro" id="IPR000488">
    <property type="entry name" value="Death_dom"/>
</dbReference>
<dbReference type="EnsemblMetazoa" id="XM_020000894.1">
    <property type="protein sequence ID" value="XP_019856453.1"/>
    <property type="gene ID" value="LOC100638653"/>
</dbReference>
<dbReference type="RefSeq" id="XP_019856453.1">
    <property type="nucleotide sequence ID" value="XM_020000894.1"/>
</dbReference>
<dbReference type="PRINTS" id="PR00109">
    <property type="entry name" value="TYRKINASE"/>
</dbReference>
<evidence type="ECO:0000313" key="16">
    <source>
        <dbReference type="Proteomes" id="UP000007879"/>
    </source>
</evidence>
<protein>
    <recommendedName>
        <fullName evidence="10">Tyrosine-protein kinase</fullName>
        <ecNumber evidence="10">2.7.10.2</ecNumber>
    </recommendedName>
</protein>
<dbReference type="PROSITE" id="PS00109">
    <property type="entry name" value="PROTEIN_KINASE_TYR"/>
    <property type="match status" value="1"/>
</dbReference>
<dbReference type="InterPro" id="IPR011009">
    <property type="entry name" value="Kinase-like_dom_sf"/>
</dbReference>
<organism evidence="15 16">
    <name type="scientific">Amphimedon queenslandica</name>
    <name type="common">Sponge</name>
    <dbReference type="NCBI Taxonomy" id="400682"/>
    <lineage>
        <taxon>Eukaryota</taxon>
        <taxon>Metazoa</taxon>
        <taxon>Porifera</taxon>
        <taxon>Demospongiae</taxon>
        <taxon>Heteroscleromorpha</taxon>
        <taxon>Haplosclerida</taxon>
        <taxon>Niphatidae</taxon>
        <taxon>Amphimedon</taxon>
    </lineage>
</organism>
<evidence type="ECO:0000256" key="5">
    <source>
        <dbReference type="ARBA" id="ARBA00022840"/>
    </source>
</evidence>
<dbReference type="GO" id="GO:1902533">
    <property type="term" value="P:positive regulation of intracellular signal transduction"/>
    <property type="evidence" value="ECO:0007669"/>
    <property type="project" value="UniProtKB-ARBA"/>
</dbReference>
<accession>A0AAN0JIF6</accession>